<dbReference type="InterPro" id="IPR013324">
    <property type="entry name" value="RNA_pol_sigma_r3/r4-like"/>
</dbReference>
<dbReference type="InterPro" id="IPR039425">
    <property type="entry name" value="RNA_pol_sigma-70-like"/>
</dbReference>
<feature type="domain" description="RNA polymerase sigma factor 70 region 4 type 2" evidence="6">
    <location>
        <begin position="114"/>
        <end position="165"/>
    </location>
</feature>
<proteinExistence type="inferred from homology"/>
<dbReference type="InterPro" id="IPR013325">
    <property type="entry name" value="RNA_pol_sigma_r2"/>
</dbReference>
<evidence type="ECO:0000256" key="1">
    <source>
        <dbReference type="ARBA" id="ARBA00010641"/>
    </source>
</evidence>
<evidence type="ECO:0000256" key="3">
    <source>
        <dbReference type="ARBA" id="ARBA00023082"/>
    </source>
</evidence>
<dbReference type="InterPro" id="IPR014284">
    <property type="entry name" value="RNA_pol_sigma-70_dom"/>
</dbReference>
<sequence length="176" mass="20802">MTEARAARDELFADLVKEHQVSLRVFVRSLGVESGWVDDLAQDTFVVAYREMDSYDPDRDFGKWLRGIARNLVRNELRKRGRHRRILHESLSQHLLDLAEKEKDREVDVTQLSALRDCVEQLPGRSRELVRSRYYEGWDATILADKFEMKAATVRQTLLRIRRQLYQCINQRVKEV</sequence>
<accession>A0A382LE15</accession>
<evidence type="ECO:0000256" key="4">
    <source>
        <dbReference type="ARBA" id="ARBA00023163"/>
    </source>
</evidence>
<gene>
    <name evidence="7" type="ORF">METZ01_LOCUS287763</name>
</gene>
<dbReference type="Pfam" id="PF08281">
    <property type="entry name" value="Sigma70_r4_2"/>
    <property type="match status" value="1"/>
</dbReference>
<dbReference type="GO" id="GO:0016987">
    <property type="term" value="F:sigma factor activity"/>
    <property type="evidence" value="ECO:0007669"/>
    <property type="project" value="UniProtKB-KW"/>
</dbReference>
<dbReference type="AlphaFoldDB" id="A0A382LE15"/>
<evidence type="ECO:0000259" key="5">
    <source>
        <dbReference type="Pfam" id="PF04542"/>
    </source>
</evidence>
<dbReference type="GO" id="GO:0006352">
    <property type="term" value="P:DNA-templated transcription initiation"/>
    <property type="evidence" value="ECO:0007669"/>
    <property type="project" value="InterPro"/>
</dbReference>
<dbReference type="Gene3D" id="1.10.1740.10">
    <property type="match status" value="1"/>
</dbReference>
<evidence type="ECO:0000313" key="7">
    <source>
        <dbReference type="EMBL" id="SVC34909.1"/>
    </source>
</evidence>
<feature type="domain" description="RNA polymerase sigma-70 region 2" evidence="5">
    <location>
        <begin position="15"/>
        <end position="82"/>
    </location>
</feature>
<protein>
    <recommendedName>
        <fullName evidence="8">RNA polymerase sigma-70 region 2 domain-containing protein</fullName>
    </recommendedName>
</protein>
<organism evidence="7">
    <name type="scientific">marine metagenome</name>
    <dbReference type="NCBI Taxonomy" id="408172"/>
    <lineage>
        <taxon>unclassified sequences</taxon>
        <taxon>metagenomes</taxon>
        <taxon>ecological metagenomes</taxon>
    </lineage>
</organism>
<dbReference type="InterPro" id="IPR007627">
    <property type="entry name" value="RNA_pol_sigma70_r2"/>
</dbReference>
<dbReference type="SUPFAM" id="SSF88659">
    <property type="entry name" value="Sigma3 and sigma4 domains of RNA polymerase sigma factors"/>
    <property type="match status" value="1"/>
</dbReference>
<dbReference type="PANTHER" id="PTHR43133:SF51">
    <property type="entry name" value="RNA POLYMERASE SIGMA FACTOR"/>
    <property type="match status" value="1"/>
</dbReference>
<evidence type="ECO:0008006" key="8">
    <source>
        <dbReference type="Google" id="ProtNLM"/>
    </source>
</evidence>
<dbReference type="NCBIfam" id="TIGR02937">
    <property type="entry name" value="sigma70-ECF"/>
    <property type="match status" value="1"/>
</dbReference>
<dbReference type="Gene3D" id="1.10.10.10">
    <property type="entry name" value="Winged helix-like DNA-binding domain superfamily/Winged helix DNA-binding domain"/>
    <property type="match status" value="1"/>
</dbReference>
<dbReference type="InterPro" id="IPR036388">
    <property type="entry name" value="WH-like_DNA-bd_sf"/>
</dbReference>
<keyword evidence="3" id="KW-0731">Sigma factor</keyword>
<dbReference type="EMBL" id="UINC01086446">
    <property type="protein sequence ID" value="SVC34909.1"/>
    <property type="molecule type" value="Genomic_DNA"/>
</dbReference>
<dbReference type="SUPFAM" id="SSF88946">
    <property type="entry name" value="Sigma2 domain of RNA polymerase sigma factors"/>
    <property type="match status" value="1"/>
</dbReference>
<dbReference type="InterPro" id="IPR013249">
    <property type="entry name" value="RNA_pol_sigma70_r4_t2"/>
</dbReference>
<dbReference type="InterPro" id="IPR014331">
    <property type="entry name" value="RNA_pol_sigma70_ECF_RHOBA"/>
</dbReference>
<evidence type="ECO:0000256" key="2">
    <source>
        <dbReference type="ARBA" id="ARBA00023015"/>
    </source>
</evidence>
<keyword evidence="4" id="KW-0804">Transcription</keyword>
<dbReference type="Pfam" id="PF04542">
    <property type="entry name" value="Sigma70_r2"/>
    <property type="match status" value="1"/>
</dbReference>
<dbReference type="GO" id="GO:0003677">
    <property type="term" value="F:DNA binding"/>
    <property type="evidence" value="ECO:0007669"/>
    <property type="project" value="InterPro"/>
</dbReference>
<comment type="similarity">
    <text evidence="1">Belongs to the sigma-70 factor family. ECF subfamily.</text>
</comment>
<reference evidence="7" key="1">
    <citation type="submission" date="2018-05" db="EMBL/GenBank/DDBJ databases">
        <authorList>
            <person name="Lanie J.A."/>
            <person name="Ng W.-L."/>
            <person name="Kazmierczak K.M."/>
            <person name="Andrzejewski T.M."/>
            <person name="Davidsen T.M."/>
            <person name="Wayne K.J."/>
            <person name="Tettelin H."/>
            <person name="Glass J.I."/>
            <person name="Rusch D."/>
            <person name="Podicherti R."/>
            <person name="Tsui H.-C.T."/>
            <person name="Winkler M.E."/>
        </authorList>
    </citation>
    <scope>NUCLEOTIDE SEQUENCE</scope>
</reference>
<dbReference type="PANTHER" id="PTHR43133">
    <property type="entry name" value="RNA POLYMERASE ECF-TYPE SIGMA FACTO"/>
    <property type="match status" value="1"/>
</dbReference>
<name>A0A382LE15_9ZZZZ</name>
<keyword evidence="2" id="KW-0805">Transcription regulation</keyword>
<dbReference type="NCBIfam" id="TIGR02989">
    <property type="entry name" value="Sig-70_gvs1"/>
    <property type="match status" value="1"/>
</dbReference>
<evidence type="ECO:0000259" key="6">
    <source>
        <dbReference type="Pfam" id="PF08281"/>
    </source>
</evidence>